<dbReference type="Proteomes" id="UP000738376">
    <property type="component" value="Unassembled WGS sequence"/>
</dbReference>
<keyword evidence="2" id="KW-0489">Methyltransferase</keyword>
<name>A0ABX1LUA3_9CYAN</name>
<dbReference type="GO" id="GO:0008168">
    <property type="term" value="F:methyltransferase activity"/>
    <property type="evidence" value="ECO:0007669"/>
    <property type="project" value="UniProtKB-KW"/>
</dbReference>
<organism evidence="2 3">
    <name type="scientific">Pseudanabaena yagii GIHE-NHR1</name>
    <dbReference type="NCBI Taxonomy" id="2722753"/>
    <lineage>
        <taxon>Bacteria</taxon>
        <taxon>Bacillati</taxon>
        <taxon>Cyanobacteriota</taxon>
        <taxon>Cyanophyceae</taxon>
        <taxon>Pseudanabaenales</taxon>
        <taxon>Pseudanabaenaceae</taxon>
        <taxon>Pseudanabaena</taxon>
        <taxon>Pseudanabaena yagii</taxon>
    </lineage>
</organism>
<feature type="domain" description="Methyltransferase type 11" evidence="1">
    <location>
        <begin position="27"/>
        <end position="78"/>
    </location>
</feature>
<evidence type="ECO:0000313" key="2">
    <source>
        <dbReference type="EMBL" id="NMF58616.1"/>
    </source>
</evidence>
<dbReference type="SUPFAM" id="SSF53335">
    <property type="entry name" value="S-adenosyl-L-methionine-dependent methyltransferases"/>
    <property type="match status" value="1"/>
</dbReference>
<dbReference type="EMBL" id="JAAVJL010000001">
    <property type="protein sequence ID" value="NMF58616.1"/>
    <property type="molecule type" value="Genomic_DNA"/>
</dbReference>
<protein>
    <submittedName>
        <fullName evidence="2">Methyltransferase domain-containing protein</fullName>
    </submittedName>
</protein>
<dbReference type="InterPro" id="IPR013216">
    <property type="entry name" value="Methyltransf_11"/>
</dbReference>
<evidence type="ECO:0000259" key="1">
    <source>
        <dbReference type="Pfam" id="PF08241"/>
    </source>
</evidence>
<keyword evidence="2" id="KW-0808">Transferase</keyword>
<dbReference type="Pfam" id="PF08241">
    <property type="entry name" value="Methyltransf_11"/>
    <property type="match status" value="1"/>
</dbReference>
<gene>
    <name evidence="2" type="ORF">HC246_11440</name>
</gene>
<keyword evidence="3" id="KW-1185">Reference proteome</keyword>
<comment type="caution">
    <text evidence="2">The sequence shown here is derived from an EMBL/GenBank/DDBJ whole genome shotgun (WGS) entry which is preliminary data.</text>
</comment>
<dbReference type="GO" id="GO:0032259">
    <property type="term" value="P:methylation"/>
    <property type="evidence" value="ECO:0007669"/>
    <property type="project" value="UniProtKB-KW"/>
</dbReference>
<proteinExistence type="predicted"/>
<reference evidence="2 3" key="1">
    <citation type="submission" date="2020-03" db="EMBL/GenBank/DDBJ databases">
        <title>Draft Genome Sequence of 2-Methylisoborneol Producing Pseudanabaena yagii Strain GIHE-NHR1 Isolated from North Han River in South Korea.</title>
        <authorList>
            <person name="Jeong J."/>
        </authorList>
    </citation>
    <scope>NUCLEOTIDE SEQUENCE [LARGE SCALE GENOMIC DNA]</scope>
    <source>
        <strain evidence="2 3">GIHE-NHR1</strain>
    </source>
</reference>
<dbReference type="CDD" id="cd02440">
    <property type="entry name" value="AdoMet_MTases"/>
    <property type="match status" value="1"/>
</dbReference>
<sequence>MKLLNIGCGLTFHPAWINIDVVPSAPEVQYCDITKKLPYPDNYFDACYSSHVLEHLTKEDAHKLLAECRRILKPHGIIRIVVPNLEAMVREYLRILEQISLNPNLPSQEIQDDYDWIMLELYDQTVRNFSGGEMVQFLQQPNLTNKNYIRSRIGAEAEQYWKKPQTFWEKLTSPKLSKILSKIKPIIIRYLLLIAGKKASNSFNEGWFRNSGEIHRWMYDRFSLQRLLHKAGFSDIQVYLADASGIPDFNSYNLDIMDEKVRKPDSLFMEAIKPSEVSI</sequence>
<dbReference type="Gene3D" id="3.40.50.150">
    <property type="entry name" value="Vaccinia Virus protein VP39"/>
    <property type="match status" value="1"/>
</dbReference>
<dbReference type="RefSeq" id="WP_169363497.1">
    <property type="nucleotide sequence ID" value="NZ_JAAVJL010000001.1"/>
</dbReference>
<evidence type="ECO:0000313" key="3">
    <source>
        <dbReference type="Proteomes" id="UP000738376"/>
    </source>
</evidence>
<accession>A0ABX1LUA3</accession>
<dbReference type="InterPro" id="IPR029063">
    <property type="entry name" value="SAM-dependent_MTases_sf"/>
</dbReference>